<comment type="caution">
    <text evidence="2">The sequence shown here is derived from an EMBL/GenBank/DDBJ whole genome shotgun (WGS) entry which is preliminary data.</text>
</comment>
<protein>
    <submittedName>
        <fullName evidence="2">SRSO17 transposase</fullName>
    </submittedName>
</protein>
<keyword evidence="3" id="KW-1185">Reference proteome</keyword>
<dbReference type="Pfam" id="PF13546">
    <property type="entry name" value="DDE_5"/>
    <property type="match status" value="1"/>
</dbReference>
<proteinExistence type="predicted"/>
<sequence>MTTHPRRPRGAPVDDALFAELCGELFGCLPRVDQRVKAAVYVRGLLCAEGRKSVRKLAAVSGGAVSEQGLHHFVSESTWDWRPVRAVLARYVAGVVPVRAWVVRPMVIPKAGEHSVGVDRGVGQLRNAQYAVGVWAASEAGCGPVSWRLHLPRVWLDDRDRRSRAAIPEEAGAETVEGCAVSASLEVAGAWGLPSRPVVFDARSASVAAVVRRFRAAGVPVLLRVGSATRLVRVGGGAGEVAARHLVAGVRHLRRPVRVPGARSAEHTAAAVVVRLPGGTCEFVLVGHWVGRGAQPEYWLSDLVTAGPAALVSLSRLVGLVDGDFGRLTDGLGVRDYVGRSYDGWHRHVTLVSVAHAVAALSEAVLSYAG</sequence>
<dbReference type="Proteomes" id="UP000239203">
    <property type="component" value="Unassembled WGS sequence"/>
</dbReference>
<evidence type="ECO:0000313" key="3">
    <source>
        <dbReference type="Proteomes" id="UP000239203"/>
    </source>
</evidence>
<dbReference type="AlphaFoldDB" id="A0A2S6GJD2"/>
<feature type="domain" description="Transposase IS701-like DDE" evidence="1">
    <location>
        <begin position="24"/>
        <end position="234"/>
    </location>
</feature>
<gene>
    <name evidence="2" type="ORF">CLV40_115150</name>
</gene>
<dbReference type="PANTHER" id="PTHR33627:SF1">
    <property type="entry name" value="TRANSPOSASE"/>
    <property type="match status" value="1"/>
</dbReference>
<name>A0A2S6GJD2_9PSEU</name>
<dbReference type="EMBL" id="PTIX01000015">
    <property type="protein sequence ID" value="PPK65303.1"/>
    <property type="molecule type" value="Genomic_DNA"/>
</dbReference>
<accession>A0A2S6GJD2</accession>
<dbReference type="InterPro" id="IPR039365">
    <property type="entry name" value="IS701-like"/>
</dbReference>
<organism evidence="2 3">
    <name type="scientific">Actinokineospora auranticolor</name>
    <dbReference type="NCBI Taxonomy" id="155976"/>
    <lineage>
        <taxon>Bacteria</taxon>
        <taxon>Bacillati</taxon>
        <taxon>Actinomycetota</taxon>
        <taxon>Actinomycetes</taxon>
        <taxon>Pseudonocardiales</taxon>
        <taxon>Pseudonocardiaceae</taxon>
        <taxon>Actinokineospora</taxon>
    </lineage>
</organism>
<reference evidence="2 3" key="1">
    <citation type="submission" date="2018-02" db="EMBL/GenBank/DDBJ databases">
        <title>Genomic Encyclopedia of Archaeal and Bacterial Type Strains, Phase II (KMG-II): from individual species to whole genera.</title>
        <authorList>
            <person name="Goeker M."/>
        </authorList>
    </citation>
    <scope>NUCLEOTIDE SEQUENCE [LARGE SCALE GENOMIC DNA]</scope>
    <source>
        <strain evidence="2 3">YU 961-1</strain>
    </source>
</reference>
<evidence type="ECO:0000313" key="2">
    <source>
        <dbReference type="EMBL" id="PPK65303.1"/>
    </source>
</evidence>
<dbReference type="PANTHER" id="PTHR33627">
    <property type="entry name" value="TRANSPOSASE"/>
    <property type="match status" value="1"/>
</dbReference>
<evidence type="ECO:0000259" key="1">
    <source>
        <dbReference type="Pfam" id="PF13546"/>
    </source>
</evidence>
<dbReference type="InterPro" id="IPR038721">
    <property type="entry name" value="IS701-like_DDE_dom"/>
</dbReference>